<keyword evidence="3 5" id="KW-0648">Protein biosynthesis</keyword>
<gene>
    <name evidence="7" type="ORF">Tco_0625744</name>
</gene>
<keyword evidence="8" id="KW-1185">Reference proteome</keyword>
<evidence type="ECO:0000256" key="1">
    <source>
        <dbReference type="ARBA" id="ARBA00007392"/>
    </source>
</evidence>
<accession>A0ABQ4WHL2</accession>
<dbReference type="SMART" id="SM00652">
    <property type="entry name" value="eIF1a"/>
    <property type="match status" value="1"/>
</dbReference>
<reference evidence="7" key="2">
    <citation type="submission" date="2022-01" db="EMBL/GenBank/DDBJ databases">
        <authorList>
            <person name="Yamashiro T."/>
            <person name="Shiraishi A."/>
            <person name="Satake H."/>
            <person name="Nakayama K."/>
        </authorList>
    </citation>
    <scope>NUCLEOTIDE SEQUENCE</scope>
</reference>
<dbReference type="InterPro" id="IPR018104">
    <property type="entry name" value="TIF_eIF-1A_CS"/>
</dbReference>
<comment type="caution">
    <text evidence="7">The sequence shown here is derived from an EMBL/GenBank/DDBJ whole genome shotgun (WGS) entry which is preliminary data.</text>
</comment>
<dbReference type="Proteomes" id="UP001151760">
    <property type="component" value="Unassembled WGS sequence"/>
</dbReference>
<evidence type="ECO:0000256" key="3">
    <source>
        <dbReference type="ARBA" id="ARBA00022917"/>
    </source>
</evidence>
<dbReference type="CDD" id="cd05793">
    <property type="entry name" value="S1_IF1A"/>
    <property type="match status" value="1"/>
</dbReference>
<evidence type="ECO:0000256" key="5">
    <source>
        <dbReference type="PROSITE-ProRule" id="PRU00181"/>
    </source>
</evidence>
<evidence type="ECO:0000256" key="4">
    <source>
        <dbReference type="ARBA" id="ARBA00032507"/>
    </source>
</evidence>
<dbReference type="Gene3D" id="2.40.50.140">
    <property type="entry name" value="Nucleic acid-binding proteins"/>
    <property type="match status" value="1"/>
</dbReference>
<organism evidence="7 8">
    <name type="scientific">Tanacetum coccineum</name>
    <dbReference type="NCBI Taxonomy" id="301880"/>
    <lineage>
        <taxon>Eukaryota</taxon>
        <taxon>Viridiplantae</taxon>
        <taxon>Streptophyta</taxon>
        <taxon>Embryophyta</taxon>
        <taxon>Tracheophyta</taxon>
        <taxon>Spermatophyta</taxon>
        <taxon>Magnoliopsida</taxon>
        <taxon>eudicotyledons</taxon>
        <taxon>Gunneridae</taxon>
        <taxon>Pentapetalae</taxon>
        <taxon>asterids</taxon>
        <taxon>campanulids</taxon>
        <taxon>Asterales</taxon>
        <taxon>Asteraceae</taxon>
        <taxon>Asteroideae</taxon>
        <taxon>Anthemideae</taxon>
        <taxon>Anthemidinae</taxon>
        <taxon>Tanacetum</taxon>
    </lineage>
</organism>
<dbReference type="HAMAP" id="MF_00216">
    <property type="entry name" value="aIF_1A"/>
    <property type="match status" value="1"/>
</dbReference>
<dbReference type="InterPro" id="IPR001253">
    <property type="entry name" value="TIF_eIF-1A"/>
</dbReference>
<feature type="domain" description="S1-like" evidence="6">
    <location>
        <begin position="14"/>
        <end position="88"/>
    </location>
</feature>
<dbReference type="GO" id="GO:0003743">
    <property type="term" value="F:translation initiation factor activity"/>
    <property type="evidence" value="ECO:0007669"/>
    <property type="project" value="UniProtKB-KW"/>
</dbReference>
<evidence type="ECO:0000313" key="7">
    <source>
        <dbReference type="EMBL" id="GJS52382.1"/>
    </source>
</evidence>
<dbReference type="Pfam" id="PF01176">
    <property type="entry name" value="eIF-1a"/>
    <property type="match status" value="1"/>
</dbReference>
<comment type="similarity">
    <text evidence="1">Belongs to the eIF-1A family.</text>
</comment>
<keyword evidence="2 5" id="KW-0396">Initiation factor</keyword>
<name>A0ABQ4WHL2_9ASTR</name>
<dbReference type="PROSITE" id="PS01262">
    <property type="entry name" value="IF1A"/>
    <property type="match status" value="1"/>
</dbReference>
<dbReference type="SUPFAM" id="SSF50249">
    <property type="entry name" value="Nucleic acid-binding proteins"/>
    <property type="match status" value="1"/>
</dbReference>
<dbReference type="InterPro" id="IPR012340">
    <property type="entry name" value="NA-bd_OB-fold"/>
</dbReference>
<dbReference type="PANTHER" id="PTHR21668">
    <property type="entry name" value="EIF-1A"/>
    <property type="match status" value="1"/>
</dbReference>
<dbReference type="PROSITE" id="PS50832">
    <property type="entry name" value="S1_IF1_TYPE"/>
    <property type="match status" value="1"/>
</dbReference>
<evidence type="ECO:0000256" key="2">
    <source>
        <dbReference type="ARBA" id="ARBA00022540"/>
    </source>
</evidence>
<reference evidence="7" key="1">
    <citation type="journal article" date="2022" name="Int. J. Mol. Sci.">
        <title>Draft Genome of Tanacetum Coccineum: Genomic Comparison of Closely Related Tanacetum-Family Plants.</title>
        <authorList>
            <person name="Yamashiro T."/>
            <person name="Shiraishi A."/>
            <person name="Nakayama K."/>
            <person name="Satake H."/>
        </authorList>
    </citation>
    <scope>NUCLEOTIDE SEQUENCE</scope>
</reference>
<dbReference type="InterPro" id="IPR006196">
    <property type="entry name" value="RNA-binding_domain_S1_IF1"/>
</dbReference>
<sequence>MANRRRGRNEADNERRELLFKEDCQEYGQVLRMLGNNRCEVLCIDGTKRLGHICGNMHKKVWISTGDIVLVCVRDYQDTKADVTHSHIRYHDSEARLLKTYGELPDCIKLDDEDDDSDNQVVFADEDIDTV</sequence>
<protein>
    <recommendedName>
        <fullName evidence="4">Eukaryotic translation initiation factor 4C</fullName>
    </recommendedName>
</protein>
<evidence type="ECO:0000313" key="8">
    <source>
        <dbReference type="Proteomes" id="UP001151760"/>
    </source>
</evidence>
<evidence type="ECO:0000259" key="6">
    <source>
        <dbReference type="PROSITE" id="PS50832"/>
    </source>
</evidence>
<proteinExistence type="inferred from homology"/>
<dbReference type="EMBL" id="BQNB010008652">
    <property type="protein sequence ID" value="GJS52382.1"/>
    <property type="molecule type" value="Genomic_DNA"/>
</dbReference>